<gene>
    <name evidence="6" type="ordered locus">Sros_8691</name>
</gene>
<dbReference type="InterPro" id="IPR023168">
    <property type="entry name" value="GatB_Yqey_C_2"/>
</dbReference>
<dbReference type="EMBL" id="CP001814">
    <property type="protein sequence ID" value="ACZ91332.1"/>
    <property type="molecule type" value="Genomic_DNA"/>
</dbReference>
<evidence type="ECO:0000256" key="3">
    <source>
        <dbReference type="ARBA" id="ARBA00022840"/>
    </source>
</evidence>
<evidence type="ECO:0000256" key="1">
    <source>
        <dbReference type="ARBA" id="ARBA00022598"/>
    </source>
</evidence>
<keyword evidence="7" id="KW-1185">Reference proteome</keyword>
<feature type="domain" description="Asn/Gln amidotransferase" evidence="5">
    <location>
        <begin position="795"/>
        <end position="942"/>
    </location>
</feature>
<dbReference type="Gene3D" id="1.10.10.410">
    <property type="match status" value="1"/>
</dbReference>
<proteinExistence type="predicted"/>
<dbReference type="AlphaFoldDB" id="D2B498"/>
<evidence type="ECO:0000313" key="6">
    <source>
        <dbReference type="EMBL" id="ACZ91332.1"/>
    </source>
</evidence>
<keyword evidence="2" id="KW-0547">Nucleotide-binding</keyword>
<keyword evidence="1" id="KW-0436">Ligase</keyword>
<dbReference type="InterPro" id="IPR018027">
    <property type="entry name" value="Asn/Gln_amidotransferase"/>
</dbReference>
<dbReference type="Proteomes" id="UP000002029">
    <property type="component" value="Chromosome"/>
</dbReference>
<dbReference type="Pfam" id="PF02637">
    <property type="entry name" value="GatB_Yqey"/>
    <property type="match status" value="1"/>
</dbReference>
<evidence type="ECO:0000256" key="2">
    <source>
        <dbReference type="ARBA" id="ARBA00022741"/>
    </source>
</evidence>
<protein>
    <submittedName>
        <fullName evidence="6">Asp-tRNAAsn/Glu-tRNAGln amidotransferase B subunit-like protein</fullName>
    </submittedName>
</protein>
<evidence type="ECO:0000259" key="5">
    <source>
        <dbReference type="SMART" id="SM00845"/>
    </source>
</evidence>
<reference evidence="6 7" key="1">
    <citation type="journal article" date="2010" name="Stand. Genomic Sci.">
        <title>Complete genome sequence of Streptosporangium roseum type strain (NI 9100).</title>
        <authorList>
            <person name="Nolan M."/>
            <person name="Sikorski J."/>
            <person name="Jando M."/>
            <person name="Lucas S."/>
            <person name="Lapidus A."/>
            <person name="Glavina Del Rio T."/>
            <person name="Chen F."/>
            <person name="Tice H."/>
            <person name="Pitluck S."/>
            <person name="Cheng J.F."/>
            <person name="Chertkov O."/>
            <person name="Sims D."/>
            <person name="Meincke L."/>
            <person name="Brettin T."/>
            <person name="Han C."/>
            <person name="Detter J.C."/>
            <person name="Bruce D."/>
            <person name="Goodwin L."/>
            <person name="Land M."/>
            <person name="Hauser L."/>
            <person name="Chang Y.J."/>
            <person name="Jeffries C.D."/>
            <person name="Ivanova N."/>
            <person name="Mavromatis K."/>
            <person name="Mikhailova N."/>
            <person name="Chen A."/>
            <person name="Palaniappan K."/>
            <person name="Chain P."/>
            <person name="Rohde M."/>
            <person name="Goker M."/>
            <person name="Bristow J."/>
            <person name="Eisen J.A."/>
            <person name="Markowitz V."/>
            <person name="Hugenholtz P."/>
            <person name="Kyrpides N.C."/>
            <person name="Klenk H.P."/>
        </authorList>
    </citation>
    <scope>NUCLEOTIDE SEQUENCE [LARGE SCALE GENOMIC DNA]</scope>
    <source>
        <strain evidence="7">ATCC 12428 / DSM 43021 / JCM 3005 / NI 9100</strain>
    </source>
</reference>
<accession>D2B498</accession>
<keyword evidence="4" id="KW-0648">Protein biosynthesis</keyword>
<evidence type="ECO:0000256" key="4">
    <source>
        <dbReference type="ARBA" id="ARBA00022917"/>
    </source>
</evidence>
<name>D2B498_STRRD</name>
<dbReference type="GO" id="GO:0016884">
    <property type="term" value="F:carbon-nitrogen ligase activity, with glutamine as amido-N-donor"/>
    <property type="evidence" value="ECO:0007669"/>
    <property type="project" value="InterPro"/>
</dbReference>
<keyword evidence="3" id="KW-0067">ATP-binding</keyword>
<dbReference type="HOGENOM" id="CLU_311203_0_0_11"/>
<dbReference type="SUPFAM" id="SSF89095">
    <property type="entry name" value="GatB/YqeY motif"/>
    <property type="match status" value="1"/>
</dbReference>
<sequence>MVVPNKDIGFAQDRIRCTRELDGTFARWAQHEAQSRFGPQPWSTDLSAGLVEDAQPFLDRCVKLRDQALAQLEGFLVETDLQTCAELTIMLGQVAPDLNAVTGASNAFSSELELVSTGIRSYIRTGALTVESVMASYAALVSARRVLVFEQMTTWADQFLDTRTAKGGIGSLFQTEWLSRRGKFVGAFDFRYLSRLVDNLRARGIEVPDPAGVQHALIAFLNRWRQVLSRYCDALPESAVTKTVIGTHGLLHEEQLELSELEIKLLCKALPALSLSGDAIAMAAPRELSEEVLQWVDALSLDSSALSGDRKYDLYALSPLRAYPILVGAEGFMLTSPHRLTADLSTLTDEVWGRRYGEPYFAARGATVEELALETVRALAPNASGFAQGVYSSRSGEIRGEVDAVAVWRDVCIVFEGKGGFLSLAARRGSTEAVLADLFNTISHGYYQAARLIRLISAEKEVVLQGGHGSTFALNRKSLRRAYVVVPTADHFGDITTRLEFLWSNKVLPEGSAPVIISVQDLMLLCEVLGDMKEFVAYLDFREEILRNSWISFHDEREILGAYVGGRDAVTSGMRQLRESGLLRDSSRIHLVSINPVQEERYLTPWITQKYGKDLTGDDSVPAPIRHTEQTLGQLKLVWESTQDVAAYTSAAALSPEMLKGILQTAVHPRGRRPVVETHDYITSVSYHGLLGLQAARRHPDVKAATRVARYVIFMEHSGAGARLSHAERGRRHACFREGKVGFALQSHVAIHDPWFTWFEGRRKRHFDRVVVAALEVDGLPRDLAIGVARYGISDQVRELASHGVAISRAAELWLGTIRRIATDFATPVDQLVIDASSLVEVLRYVDRGGLAHRDVKTIIAAVVDGAESVHDVIRAMKLPSEVSSDVVSEAVADVAAAHPDAVDKFAAGHRGVENFLIGQVMRQLGGRAQIDSVRSALVRYVAR</sequence>
<dbReference type="KEGG" id="sro:Sros_8691"/>
<dbReference type="GO" id="GO:0006412">
    <property type="term" value="P:translation"/>
    <property type="evidence" value="ECO:0007669"/>
    <property type="project" value="UniProtKB-KW"/>
</dbReference>
<dbReference type="eggNOG" id="COG0064">
    <property type="taxonomic scope" value="Bacteria"/>
</dbReference>
<dbReference type="STRING" id="479432.Sros_8691"/>
<evidence type="ECO:0000313" key="7">
    <source>
        <dbReference type="Proteomes" id="UP000002029"/>
    </source>
</evidence>
<dbReference type="SMART" id="SM00845">
    <property type="entry name" value="GatB_Yqey"/>
    <property type="match status" value="1"/>
</dbReference>
<dbReference type="InterPro" id="IPR003789">
    <property type="entry name" value="Asn/Gln_tRNA_amidoTrase-B-like"/>
</dbReference>
<organism evidence="6 7">
    <name type="scientific">Streptosporangium roseum (strain ATCC 12428 / DSM 43021 / JCM 3005 / KCTC 9067 / NCIMB 10171 / NRRL 2505 / NI 9100)</name>
    <dbReference type="NCBI Taxonomy" id="479432"/>
    <lineage>
        <taxon>Bacteria</taxon>
        <taxon>Bacillati</taxon>
        <taxon>Actinomycetota</taxon>
        <taxon>Actinomycetes</taxon>
        <taxon>Streptosporangiales</taxon>
        <taxon>Streptosporangiaceae</taxon>
        <taxon>Streptosporangium</taxon>
    </lineage>
</organism>
<dbReference type="GO" id="GO:0005524">
    <property type="term" value="F:ATP binding"/>
    <property type="evidence" value="ECO:0007669"/>
    <property type="project" value="UniProtKB-KW"/>
</dbReference>